<dbReference type="InterPro" id="IPR036061">
    <property type="entry name" value="CheW-like_dom_sf"/>
</dbReference>
<evidence type="ECO:0000313" key="2">
    <source>
        <dbReference type="EMBL" id="KKP69313.1"/>
    </source>
</evidence>
<proteinExistence type="predicted"/>
<dbReference type="PANTHER" id="PTHR22617">
    <property type="entry name" value="CHEMOTAXIS SENSOR HISTIDINE KINASE-RELATED"/>
    <property type="match status" value="1"/>
</dbReference>
<dbReference type="STRING" id="1618350.UR67_C0007G0018"/>
<organism evidence="2 3">
    <name type="scientific">candidate division CPR3 bacterium GW2011_GWF2_35_18</name>
    <dbReference type="NCBI Taxonomy" id="1618350"/>
    <lineage>
        <taxon>Bacteria</taxon>
        <taxon>Bacteria division CPR3</taxon>
    </lineage>
</organism>
<feature type="domain" description="CheW-like" evidence="1">
    <location>
        <begin position="15"/>
        <end position="156"/>
    </location>
</feature>
<dbReference type="GO" id="GO:0006935">
    <property type="term" value="P:chemotaxis"/>
    <property type="evidence" value="ECO:0007669"/>
    <property type="project" value="InterPro"/>
</dbReference>
<sequence length="163" mass="18426">MVKTSLKEASVDGKDLKIVTFALSKELYGINIPQVKEITSCNEYTTIPNTPSYILGLLDLRGEVIVLLDLQKRFNLKPRENEGKKHVIICQFEDHKLGILVDNVEGIISVSEDEIKDPEEIIKKKISPEFLSGVIVYDEKVLIVLNIANLFEKEDISKLESNK</sequence>
<protein>
    <recommendedName>
        <fullName evidence="1">CheW-like domain-containing protein</fullName>
    </recommendedName>
</protein>
<dbReference type="SUPFAM" id="SSF50341">
    <property type="entry name" value="CheW-like"/>
    <property type="match status" value="1"/>
</dbReference>
<dbReference type="Pfam" id="PF01584">
    <property type="entry name" value="CheW"/>
    <property type="match status" value="1"/>
</dbReference>
<dbReference type="EMBL" id="LBQB01000007">
    <property type="protein sequence ID" value="KKP69313.1"/>
    <property type="molecule type" value="Genomic_DNA"/>
</dbReference>
<dbReference type="PROSITE" id="PS50851">
    <property type="entry name" value="CHEW"/>
    <property type="match status" value="1"/>
</dbReference>
<accession>A0A0G0BIQ8</accession>
<comment type="caution">
    <text evidence="2">The sequence shown here is derived from an EMBL/GenBank/DDBJ whole genome shotgun (WGS) entry which is preliminary data.</text>
</comment>
<dbReference type="GO" id="GO:0005829">
    <property type="term" value="C:cytosol"/>
    <property type="evidence" value="ECO:0007669"/>
    <property type="project" value="TreeGrafter"/>
</dbReference>
<dbReference type="Gene3D" id="2.40.50.180">
    <property type="entry name" value="CheA-289, Domain 4"/>
    <property type="match status" value="1"/>
</dbReference>
<dbReference type="PATRIC" id="fig|1618350.3.peg.900"/>
<dbReference type="SMART" id="SM00260">
    <property type="entry name" value="CheW"/>
    <property type="match status" value="1"/>
</dbReference>
<dbReference type="PANTHER" id="PTHR22617:SF23">
    <property type="entry name" value="CHEMOTAXIS PROTEIN CHEW"/>
    <property type="match status" value="1"/>
</dbReference>
<dbReference type="InterPro" id="IPR002545">
    <property type="entry name" value="CheW-lke_dom"/>
</dbReference>
<dbReference type="InterPro" id="IPR039315">
    <property type="entry name" value="CheW"/>
</dbReference>
<gene>
    <name evidence="2" type="ORF">UR67_C0007G0018</name>
</gene>
<reference evidence="2 3" key="1">
    <citation type="journal article" date="2015" name="Nature">
        <title>rRNA introns, odd ribosomes, and small enigmatic genomes across a large radiation of phyla.</title>
        <authorList>
            <person name="Brown C.T."/>
            <person name="Hug L.A."/>
            <person name="Thomas B.C."/>
            <person name="Sharon I."/>
            <person name="Castelle C.J."/>
            <person name="Singh A."/>
            <person name="Wilkins M.J."/>
            <person name="Williams K.H."/>
            <person name="Banfield J.F."/>
        </authorList>
    </citation>
    <scope>NUCLEOTIDE SEQUENCE [LARGE SCALE GENOMIC DNA]</scope>
</reference>
<name>A0A0G0BIQ8_UNCC3</name>
<evidence type="ECO:0000313" key="3">
    <source>
        <dbReference type="Proteomes" id="UP000034581"/>
    </source>
</evidence>
<evidence type="ECO:0000259" key="1">
    <source>
        <dbReference type="PROSITE" id="PS50851"/>
    </source>
</evidence>
<dbReference type="Gene3D" id="2.30.30.40">
    <property type="entry name" value="SH3 Domains"/>
    <property type="match status" value="1"/>
</dbReference>
<dbReference type="AlphaFoldDB" id="A0A0G0BIQ8"/>
<dbReference type="GO" id="GO:0007165">
    <property type="term" value="P:signal transduction"/>
    <property type="evidence" value="ECO:0007669"/>
    <property type="project" value="InterPro"/>
</dbReference>
<dbReference type="Proteomes" id="UP000034581">
    <property type="component" value="Unassembled WGS sequence"/>
</dbReference>